<evidence type="ECO:0000256" key="1">
    <source>
        <dbReference type="SAM" id="SignalP"/>
    </source>
</evidence>
<proteinExistence type="predicted"/>
<keyword evidence="1" id="KW-0732">Signal</keyword>
<dbReference type="PATRIC" id="fig|1076.23.peg.4224"/>
<dbReference type="Proteomes" id="UP000032515">
    <property type="component" value="Unassembled WGS sequence"/>
</dbReference>
<evidence type="ECO:0000313" key="3">
    <source>
        <dbReference type="Proteomes" id="UP000032515"/>
    </source>
</evidence>
<organism evidence="2 3">
    <name type="scientific">Rhodopseudomonas palustris</name>
    <dbReference type="NCBI Taxonomy" id="1076"/>
    <lineage>
        <taxon>Bacteria</taxon>
        <taxon>Pseudomonadati</taxon>
        <taxon>Pseudomonadota</taxon>
        <taxon>Alphaproteobacteria</taxon>
        <taxon>Hyphomicrobiales</taxon>
        <taxon>Nitrobacteraceae</taxon>
        <taxon>Rhodopseudomonas</taxon>
    </lineage>
</organism>
<dbReference type="InterPro" id="IPR036182">
    <property type="entry name" value="PCuAC_sf"/>
</dbReference>
<dbReference type="OrthoDB" id="9796962at2"/>
<dbReference type="Gene3D" id="2.60.40.1890">
    <property type="entry name" value="PCu(A)C copper chaperone"/>
    <property type="match status" value="1"/>
</dbReference>
<comment type="caution">
    <text evidence="2">The sequence shown here is derived from an EMBL/GenBank/DDBJ whole genome shotgun (WGS) entry which is preliminary data.</text>
</comment>
<feature type="chain" id="PRO_5002319643" description="Copper chaperone PCu(A)C" evidence="1">
    <location>
        <begin position="24"/>
        <end position="169"/>
    </location>
</feature>
<dbReference type="RefSeq" id="WP_044414437.1">
    <property type="nucleotide sequence ID" value="NZ_JXXE01000378.1"/>
</dbReference>
<evidence type="ECO:0008006" key="4">
    <source>
        <dbReference type="Google" id="ProtNLM"/>
    </source>
</evidence>
<dbReference type="InterPro" id="IPR058248">
    <property type="entry name" value="Lxx211020-like"/>
</dbReference>
<dbReference type="PANTHER" id="PTHR36302:SF1">
    <property type="entry name" value="COPPER CHAPERONE PCU(A)C"/>
    <property type="match status" value="1"/>
</dbReference>
<feature type="signal peptide" evidence="1">
    <location>
        <begin position="1"/>
        <end position="23"/>
    </location>
</feature>
<dbReference type="Pfam" id="PF04314">
    <property type="entry name" value="PCuAC"/>
    <property type="match status" value="1"/>
</dbReference>
<dbReference type="AlphaFoldDB" id="A0A0D7EKT8"/>
<name>A0A0D7EKT8_RHOPL</name>
<dbReference type="PANTHER" id="PTHR36302">
    <property type="entry name" value="BLR7088 PROTEIN"/>
    <property type="match status" value="1"/>
</dbReference>
<gene>
    <name evidence="2" type="ORF">OO17_18640</name>
</gene>
<sequence>MKLTYKLIGALAVALSVSGQVEAQTADANTIAVEHVWARATPAGAKAGAVYMTVVNKSAIPDRLLGATTRVADKVQFHSVSEANGVSSMRELPAMDIPPGAKVILKPGDTHAMLVGLKQPLKEGQTIPLTLDFEKAGKVNVAASVAKVGAMQGGSMGSMAHGADKPMKK</sequence>
<dbReference type="SUPFAM" id="SSF110087">
    <property type="entry name" value="DR1885-like metal-binding protein"/>
    <property type="match status" value="1"/>
</dbReference>
<evidence type="ECO:0000313" key="2">
    <source>
        <dbReference type="EMBL" id="KIZ40082.1"/>
    </source>
</evidence>
<dbReference type="InterPro" id="IPR007410">
    <property type="entry name" value="LpqE-like"/>
</dbReference>
<protein>
    <recommendedName>
        <fullName evidence="4">Copper chaperone PCu(A)C</fullName>
    </recommendedName>
</protein>
<reference evidence="2 3" key="1">
    <citation type="submission" date="2014-11" db="EMBL/GenBank/DDBJ databases">
        <title>Genomics and ecophysiology of heterotrophic nitrogen fixing bacteria isolated from estuarine surface water.</title>
        <authorList>
            <person name="Bentzon-Tilia M."/>
            <person name="Severin I."/>
            <person name="Hansen L.H."/>
            <person name="Riemann L."/>
        </authorList>
    </citation>
    <scope>NUCLEOTIDE SEQUENCE [LARGE SCALE GENOMIC DNA]</scope>
    <source>
        <strain evidence="2 3">BAL398</strain>
    </source>
</reference>
<dbReference type="EMBL" id="JXXE01000378">
    <property type="protein sequence ID" value="KIZ40082.1"/>
    <property type="molecule type" value="Genomic_DNA"/>
</dbReference>
<accession>A0A0D7EKT8</accession>